<accession>A0A3N1CWQ4</accession>
<organism evidence="2 3">
    <name type="scientific">Actinocorallia herbida</name>
    <dbReference type="NCBI Taxonomy" id="58109"/>
    <lineage>
        <taxon>Bacteria</taxon>
        <taxon>Bacillati</taxon>
        <taxon>Actinomycetota</taxon>
        <taxon>Actinomycetes</taxon>
        <taxon>Streptosporangiales</taxon>
        <taxon>Thermomonosporaceae</taxon>
        <taxon>Actinocorallia</taxon>
    </lineage>
</organism>
<dbReference type="AlphaFoldDB" id="A0A3N1CWQ4"/>
<reference evidence="2 3" key="1">
    <citation type="submission" date="2018-11" db="EMBL/GenBank/DDBJ databases">
        <title>Sequencing the genomes of 1000 actinobacteria strains.</title>
        <authorList>
            <person name="Klenk H.-P."/>
        </authorList>
    </citation>
    <scope>NUCLEOTIDE SEQUENCE [LARGE SCALE GENOMIC DNA]</scope>
    <source>
        <strain evidence="2 3">DSM 44254</strain>
    </source>
</reference>
<feature type="domain" description="Mycothiol-dependent maleylpyruvate isomerase metal-binding" evidence="1">
    <location>
        <begin position="8"/>
        <end position="120"/>
    </location>
</feature>
<dbReference type="InterPro" id="IPR017520">
    <property type="entry name" value="CHP03086"/>
</dbReference>
<name>A0A3N1CWQ4_9ACTN</name>
<dbReference type="SUPFAM" id="SSF109854">
    <property type="entry name" value="DinB/YfiT-like putative metalloenzymes"/>
    <property type="match status" value="1"/>
</dbReference>
<dbReference type="Proteomes" id="UP000272400">
    <property type="component" value="Unassembled WGS sequence"/>
</dbReference>
<dbReference type="OrthoDB" id="5185819at2"/>
<keyword evidence="3" id="KW-1185">Reference proteome</keyword>
<dbReference type="NCBIfam" id="TIGR03086">
    <property type="entry name" value="TIGR03086 family metal-binding protein"/>
    <property type="match status" value="1"/>
</dbReference>
<dbReference type="InterPro" id="IPR024344">
    <property type="entry name" value="MDMPI_metal-binding"/>
</dbReference>
<gene>
    <name evidence="2" type="ORF">EDD29_3279</name>
</gene>
<evidence type="ECO:0000259" key="1">
    <source>
        <dbReference type="Pfam" id="PF11716"/>
    </source>
</evidence>
<dbReference type="RefSeq" id="WP_123665201.1">
    <property type="nucleotide sequence ID" value="NZ_RJKE01000001.1"/>
</dbReference>
<dbReference type="Pfam" id="PF11716">
    <property type="entry name" value="MDMPI_N"/>
    <property type="match status" value="1"/>
</dbReference>
<dbReference type="InterPro" id="IPR017517">
    <property type="entry name" value="Maleyloyr_isom"/>
</dbReference>
<sequence length="184" mass="19608">MDIRDLHRRSLDDLHAHLVRVSPADLALPTPCAGWDLRALLGHLVAENRGFAGAPTWTDAALGADPAATFRATADAVVAAFAEAAALDRKVPVNAFGTFSGAIALRMHFIDNAAHTWDVARALGRPWTPSPDLAEAALTTALAFPLPRGEAEAFAPEIHLPADAPPAHRFLAFTGRDPHWRPAP</sequence>
<dbReference type="GO" id="GO:0046872">
    <property type="term" value="F:metal ion binding"/>
    <property type="evidence" value="ECO:0007669"/>
    <property type="project" value="InterPro"/>
</dbReference>
<protein>
    <submittedName>
        <fullName evidence="2">Uncharacterized protein (TIGR03086 family)</fullName>
    </submittedName>
</protein>
<dbReference type="NCBIfam" id="TIGR03083">
    <property type="entry name" value="maleylpyruvate isomerase family mycothiol-dependent enzyme"/>
    <property type="match status" value="1"/>
</dbReference>
<comment type="caution">
    <text evidence="2">The sequence shown here is derived from an EMBL/GenBank/DDBJ whole genome shotgun (WGS) entry which is preliminary data.</text>
</comment>
<proteinExistence type="predicted"/>
<evidence type="ECO:0000313" key="2">
    <source>
        <dbReference type="EMBL" id="ROO85730.1"/>
    </source>
</evidence>
<dbReference type="EMBL" id="RJKE01000001">
    <property type="protein sequence ID" value="ROO85730.1"/>
    <property type="molecule type" value="Genomic_DNA"/>
</dbReference>
<dbReference type="Gene3D" id="1.20.120.450">
    <property type="entry name" value="dinb family like domain"/>
    <property type="match status" value="1"/>
</dbReference>
<dbReference type="InterPro" id="IPR034660">
    <property type="entry name" value="DinB/YfiT-like"/>
</dbReference>
<evidence type="ECO:0000313" key="3">
    <source>
        <dbReference type="Proteomes" id="UP000272400"/>
    </source>
</evidence>